<organism evidence="7 8">
    <name type="scientific">Tamilnaduibacter salinus</name>
    <dbReference type="NCBI Taxonomy" id="1484056"/>
    <lineage>
        <taxon>Bacteria</taxon>
        <taxon>Pseudomonadati</taxon>
        <taxon>Pseudomonadota</taxon>
        <taxon>Gammaproteobacteria</taxon>
        <taxon>Pseudomonadales</taxon>
        <taxon>Marinobacteraceae</taxon>
        <taxon>Tamilnaduibacter</taxon>
    </lineage>
</organism>
<evidence type="ECO:0000313" key="8">
    <source>
        <dbReference type="Proteomes" id="UP000245887"/>
    </source>
</evidence>
<feature type="transmembrane region" description="Helical" evidence="6">
    <location>
        <begin position="109"/>
        <end position="132"/>
    </location>
</feature>
<evidence type="ECO:0000256" key="6">
    <source>
        <dbReference type="SAM" id="Phobius"/>
    </source>
</evidence>
<protein>
    <submittedName>
        <fullName evidence="7">O-antigen/teichoic acid export membrane protein</fullName>
    </submittedName>
</protein>
<evidence type="ECO:0000256" key="2">
    <source>
        <dbReference type="ARBA" id="ARBA00022475"/>
    </source>
</evidence>
<comment type="subcellular location">
    <subcellularLocation>
        <location evidence="1">Cell membrane</location>
        <topology evidence="1">Multi-pass membrane protein</topology>
    </subcellularLocation>
</comment>
<feature type="transmembrane region" description="Helical" evidence="6">
    <location>
        <begin position="359"/>
        <end position="383"/>
    </location>
</feature>
<comment type="caution">
    <text evidence="7">The sequence shown here is derived from an EMBL/GenBank/DDBJ whole genome shotgun (WGS) entry which is preliminary data.</text>
</comment>
<evidence type="ECO:0000256" key="3">
    <source>
        <dbReference type="ARBA" id="ARBA00022692"/>
    </source>
</evidence>
<feature type="transmembrane region" description="Helical" evidence="6">
    <location>
        <begin position="202"/>
        <end position="223"/>
    </location>
</feature>
<feature type="transmembrane region" description="Helical" evidence="6">
    <location>
        <begin position="36"/>
        <end position="58"/>
    </location>
</feature>
<sequence>MTIHDGTEKPNLVRLIRRFSISGLTGQFGRTAFGSLLLKVTNVCLGFTLAIVLARVLGAEGYGTYAYVFSLISILAIPAQFGLPKLVLRETARAQVREQWSLMRGVWRWSSLMTLAMTIALALIALGTAWLFQSRFAPVQLHTFYWGIALVPLIAFGALRGAALQGLRRVIIGKLPETTVRPVLLVAVILVLAYLGEELSASRAMAIHAVAAAVAFGFGALWLRQNRPVALRDKPVPQYQSRRWITAILPLALTAGLFKINQYSDILILGLFKDAENVGSYRVAVQGSLLVAFGLQCAELVISPYIVRLYERNDSLKLQDLTLIVAKIASIIAIVGVSIFIFFGKTLLVTVFGEAFKQAYIPLVILSIGQVFNSTFGPVAFLLNMTQNERAPLQAMAVAATVNILLNLSLIPHFGLAGAASATSLALAIWNFLLWRSVRNRLGIESLFPVYYFKRLKSKKS</sequence>
<dbReference type="Pfam" id="PF01943">
    <property type="entry name" value="Polysacc_synt"/>
    <property type="match status" value="1"/>
</dbReference>
<feature type="transmembrane region" description="Helical" evidence="6">
    <location>
        <begin position="328"/>
        <end position="353"/>
    </location>
</feature>
<feature type="transmembrane region" description="Helical" evidence="6">
    <location>
        <begin position="179"/>
        <end position="196"/>
    </location>
</feature>
<dbReference type="EMBL" id="QEKQ01000008">
    <property type="protein sequence ID" value="PVY70817.1"/>
    <property type="molecule type" value="Genomic_DNA"/>
</dbReference>
<feature type="transmembrane region" description="Helical" evidence="6">
    <location>
        <begin position="244"/>
        <end position="263"/>
    </location>
</feature>
<dbReference type="PANTHER" id="PTHR30250">
    <property type="entry name" value="PST FAMILY PREDICTED COLANIC ACID TRANSPORTER"/>
    <property type="match status" value="1"/>
</dbReference>
<dbReference type="RefSeq" id="WP_116919598.1">
    <property type="nucleotide sequence ID" value="NZ_QEKQ01000008.1"/>
</dbReference>
<dbReference type="Proteomes" id="UP000245887">
    <property type="component" value="Unassembled WGS sequence"/>
</dbReference>
<evidence type="ECO:0000256" key="5">
    <source>
        <dbReference type="ARBA" id="ARBA00023136"/>
    </source>
</evidence>
<feature type="transmembrane region" description="Helical" evidence="6">
    <location>
        <begin position="283"/>
        <end position="307"/>
    </location>
</feature>
<keyword evidence="2" id="KW-1003">Cell membrane</keyword>
<gene>
    <name evidence="7" type="ORF">C8D92_108174</name>
</gene>
<keyword evidence="5 6" id="KW-0472">Membrane</keyword>
<proteinExistence type="predicted"/>
<dbReference type="GO" id="GO:0005886">
    <property type="term" value="C:plasma membrane"/>
    <property type="evidence" value="ECO:0007669"/>
    <property type="project" value="UniProtKB-SubCell"/>
</dbReference>
<keyword evidence="3 6" id="KW-0812">Transmembrane</keyword>
<name>A0A2U1CUT9_9GAMM</name>
<evidence type="ECO:0000256" key="1">
    <source>
        <dbReference type="ARBA" id="ARBA00004651"/>
    </source>
</evidence>
<feature type="transmembrane region" description="Helical" evidence="6">
    <location>
        <begin position="395"/>
        <end position="411"/>
    </location>
</feature>
<feature type="transmembrane region" description="Helical" evidence="6">
    <location>
        <begin position="144"/>
        <end position="167"/>
    </location>
</feature>
<dbReference type="InterPro" id="IPR002797">
    <property type="entry name" value="Polysacc_synth"/>
</dbReference>
<evidence type="ECO:0000313" key="7">
    <source>
        <dbReference type="EMBL" id="PVY70817.1"/>
    </source>
</evidence>
<accession>A0A2U1CUT9</accession>
<feature type="transmembrane region" description="Helical" evidence="6">
    <location>
        <begin position="417"/>
        <end position="435"/>
    </location>
</feature>
<dbReference type="OrthoDB" id="5785171at2"/>
<reference evidence="7 8" key="1">
    <citation type="submission" date="2018-04" db="EMBL/GenBank/DDBJ databases">
        <title>Genomic Encyclopedia of Type Strains, Phase IV (KMG-IV): sequencing the most valuable type-strain genomes for metagenomic binning, comparative biology and taxonomic classification.</title>
        <authorList>
            <person name="Goeker M."/>
        </authorList>
    </citation>
    <scope>NUCLEOTIDE SEQUENCE [LARGE SCALE GENOMIC DNA]</scope>
    <source>
        <strain evidence="7 8">DSM 28688</strain>
    </source>
</reference>
<dbReference type="PANTHER" id="PTHR30250:SF11">
    <property type="entry name" value="O-ANTIGEN TRANSPORTER-RELATED"/>
    <property type="match status" value="1"/>
</dbReference>
<dbReference type="InterPro" id="IPR050833">
    <property type="entry name" value="Poly_Biosynth_Transport"/>
</dbReference>
<keyword evidence="4 6" id="KW-1133">Transmembrane helix</keyword>
<dbReference type="AlphaFoldDB" id="A0A2U1CUT9"/>
<feature type="transmembrane region" description="Helical" evidence="6">
    <location>
        <begin position="64"/>
        <end position="88"/>
    </location>
</feature>
<evidence type="ECO:0000256" key="4">
    <source>
        <dbReference type="ARBA" id="ARBA00022989"/>
    </source>
</evidence>